<sequence length="199" mass="22569">MPRPPDPAKRRDLLDRVREYVMRNGLADLSLRPLAKALGTSDRMLLYYFGTKERMVTEALDIYEHRPLLRTRTLLETVGSPTDPAGLRRFMEEVWRQFSDPGVRTTLPLYLEVMSASVLHPDRYGPVMRDIVTEWTDLLTSVFRDLGLAPDRARAQATLLTDASLGLLIAPLADGHWDRAHEAFHALLDSLEPGWHAPA</sequence>
<dbReference type="Proteomes" id="UP000620224">
    <property type="component" value="Unassembled WGS sequence"/>
</dbReference>
<name>A0A918IZ84_9ACTN</name>
<keyword evidence="1" id="KW-0805">Transcription regulation</keyword>
<evidence type="ECO:0000313" key="7">
    <source>
        <dbReference type="Proteomes" id="UP000620224"/>
    </source>
</evidence>
<evidence type="ECO:0000256" key="3">
    <source>
        <dbReference type="ARBA" id="ARBA00023163"/>
    </source>
</evidence>
<dbReference type="Gene3D" id="1.10.357.10">
    <property type="entry name" value="Tetracycline Repressor, domain 2"/>
    <property type="match status" value="1"/>
</dbReference>
<reference evidence="6" key="2">
    <citation type="submission" date="2020-09" db="EMBL/GenBank/DDBJ databases">
        <authorList>
            <person name="Sun Q."/>
            <person name="Ohkuma M."/>
        </authorList>
    </citation>
    <scope>NUCLEOTIDE SEQUENCE</scope>
    <source>
        <strain evidence="6">JCM 4490</strain>
    </source>
</reference>
<keyword evidence="3" id="KW-0804">Transcription</keyword>
<evidence type="ECO:0000256" key="1">
    <source>
        <dbReference type="ARBA" id="ARBA00023015"/>
    </source>
</evidence>
<evidence type="ECO:0000256" key="4">
    <source>
        <dbReference type="PROSITE-ProRule" id="PRU00335"/>
    </source>
</evidence>
<evidence type="ECO:0000313" key="6">
    <source>
        <dbReference type="EMBL" id="GGW37614.1"/>
    </source>
</evidence>
<dbReference type="Pfam" id="PF00440">
    <property type="entry name" value="TetR_N"/>
    <property type="match status" value="1"/>
</dbReference>
<keyword evidence="7" id="KW-1185">Reference proteome</keyword>
<gene>
    <name evidence="6" type="ORF">GCM10010503_12040</name>
</gene>
<dbReference type="InterPro" id="IPR050109">
    <property type="entry name" value="HTH-type_TetR-like_transc_reg"/>
</dbReference>
<dbReference type="RefSeq" id="WP_190013683.1">
    <property type="nucleotide sequence ID" value="NZ_BMUE01000002.1"/>
</dbReference>
<dbReference type="InterPro" id="IPR009057">
    <property type="entry name" value="Homeodomain-like_sf"/>
</dbReference>
<reference evidence="6" key="1">
    <citation type="journal article" date="2014" name="Int. J. Syst. Evol. Microbiol.">
        <title>Complete genome sequence of Corynebacterium casei LMG S-19264T (=DSM 44701T), isolated from a smear-ripened cheese.</title>
        <authorList>
            <consortium name="US DOE Joint Genome Institute (JGI-PGF)"/>
            <person name="Walter F."/>
            <person name="Albersmeier A."/>
            <person name="Kalinowski J."/>
            <person name="Ruckert C."/>
        </authorList>
    </citation>
    <scope>NUCLEOTIDE SEQUENCE</scope>
    <source>
        <strain evidence="6">JCM 4490</strain>
    </source>
</reference>
<protein>
    <submittedName>
        <fullName evidence="6">TetR family transcriptional regulator</fullName>
    </submittedName>
</protein>
<organism evidence="6 7">
    <name type="scientific">Streptomyces lucensis JCM 4490</name>
    <dbReference type="NCBI Taxonomy" id="1306176"/>
    <lineage>
        <taxon>Bacteria</taxon>
        <taxon>Bacillati</taxon>
        <taxon>Actinomycetota</taxon>
        <taxon>Actinomycetes</taxon>
        <taxon>Kitasatosporales</taxon>
        <taxon>Streptomycetaceae</taxon>
        <taxon>Streptomyces</taxon>
    </lineage>
</organism>
<feature type="domain" description="HTH tetR-type" evidence="5">
    <location>
        <begin position="7"/>
        <end position="67"/>
    </location>
</feature>
<dbReference type="EMBL" id="BMUE01000002">
    <property type="protein sequence ID" value="GGW37614.1"/>
    <property type="molecule type" value="Genomic_DNA"/>
</dbReference>
<accession>A0A918IZ84</accession>
<dbReference type="AlphaFoldDB" id="A0A918IZ84"/>
<dbReference type="PANTHER" id="PTHR30055">
    <property type="entry name" value="HTH-TYPE TRANSCRIPTIONAL REGULATOR RUTR"/>
    <property type="match status" value="1"/>
</dbReference>
<dbReference type="GO" id="GO:0000976">
    <property type="term" value="F:transcription cis-regulatory region binding"/>
    <property type="evidence" value="ECO:0007669"/>
    <property type="project" value="TreeGrafter"/>
</dbReference>
<proteinExistence type="predicted"/>
<dbReference type="GO" id="GO:0003700">
    <property type="term" value="F:DNA-binding transcription factor activity"/>
    <property type="evidence" value="ECO:0007669"/>
    <property type="project" value="TreeGrafter"/>
</dbReference>
<comment type="caution">
    <text evidence="6">The sequence shown here is derived from an EMBL/GenBank/DDBJ whole genome shotgun (WGS) entry which is preliminary data.</text>
</comment>
<evidence type="ECO:0000256" key="2">
    <source>
        <dbReference type="ARBA" id="ARBA00023125"/>
    </source>
</evidence>
<dbReference type="InterPro" id="IPR001647">
    <property type="entry name" value="HTH_TetR"/>
</dbReference>
<dbReference type="PANTHER" id="PTHR30055:SF234">
    <property type="entry name" value="HTH-TYPE TRANSCRIPTIONAL REGULATOR BETI"/>
    <property type="match status" value="1"/>
</dbReference>
<dbReference type="PROSITE" id="PS50977">
    <property type="entry name" value="HTH_TETR_2"/>
    <property type="match status" value="1"/>
</dbReference>
<keyword evidence="2 4" id="KW-0238">DNA-binding</keyword>
<dbReference type="SUPFAM" id="SSF46689">
    <property type="entry name" value="Homeodomain-like"/>
    <property type="match status" value="1"/>
</dbReference>
<feature type="DNA-binding region" description="H-T-H motif" evidence="4">
    <location>
        <begin position="30"/>
        <end position="49"/>
    </location>
</feature>
<evidence type="ECO:0000259" key="5">
    <source>
        <dbReference type="PROSITE" id="PS50977"/>
    </source>
</evidence>